<evidence type="ECO:0000313" key="6">
    <source>
        <dbReference type="Proteomes" id="UP000216451"/>
    </source>
</evidence>
<keyword evidence="3" id="KW-0472">Membrane</keyword>
<feature type="region of interest" description="Disordered" evidence="2">
    <location>
        <begin position="1"/>
        <end position="26"/>
    </location>
</feature>
<feature type="compositionally biased region" description="Low complexity" evidence="2">
    <location>
        <begin position="1"/>
        <end position="19"/>
    </location>
</feature>
<comment type="caution">
    <text evidence="5">The sequence shown here is derived from an EMBL/GenBank/DDBJ whole genome shotgun (WGS) entry which is preliminary data.</text>
</comment>
<keyword evidence="3" id="KW-1133">Transmembrane helix</keyword>
<keyword evidence="3" id="KW-0812">Transmembrane</keyword>
<evidence type="ECO:0000256" key="2">
    <source>
        <dbReference type="SAM" id="MobiDB-lite"/>
    </source>
</evidence>
<accession>A0A261G3S7</accession>
<dbReference type="GO" id="GO:0003677">
    <property type="term" value="F:DNA binding"/>
    <property type="evidence" value="ECO:0007669"/>
    <property type="project" value="UniProtKB-KW"/>
</dbReference>
<dbReference type="InterPro" id="IPR048428">
    <property type="entry name" value="YobI-NTPase"/>
</dbReference>
<dbReference type="SUPFAM" id="SSF52540">
    <property type="entry name" value="P-loop containing nucleoside triphosphate hydrolases"/>
    <property type="match status" value="1"/>
</dbReference>
<keyword evidence="6" id="KW-1185">Reference proteome</keyword>
<protein>
    <submittedName>
        <fullName evidence="5">DNA-binding protein</fullName>
    </submittedName>
</protein>
<feature type="transmembrane region" description="Helical" evidence="3">
    <location>
        <begin position="158"/>
        <end position="179"/>
    </location>
</feature>
<keyword evidence="5" id="KW-0238">DNA-binding</keyword>
<evidence type="ECO:0000259" key="4">
    <source>
        <dbReference type="Pfam" id="PF20693"/>
    </source>
</evidence>
<gene>
    <name evidence="5" type="ORF">BAQU_1583</name>
</gene>
<sequence>MIDHASSGNVSLSSQNSLGKSRVKMSNDEDRVGPWKLFPLTPKFDASVHAPYVKELEACLKRPDIHNVALTGSYGVGKSSILGELARKHAHEVVQISLSTLAPIDLGKVDKSVPKQATTTTNRIQQEIVKQLLYSEQPKDMPQSRFNRIGRPNLRREMIAALYGGLVCVATFLATNWYMDVLAAFSLSFGIIQHLLTLLLVFVLFSALSFGAVYMLHGRVHVRQFSAGPATVTLDEQSVSFFDQYLDEIMYYFERSNKTLVIFEDLDRFNDSDIFETLRSLNILLNSTKERKDKPIQFIYALKDSVFDNESLKNEQQKTREQLTEDIPDIEDPAEAESIRANRTKFFDIVIPVVPFISHTTAGSLIRQLLSISEFHISPSIMDLAGRYVTDMRLLKNTCNEFIIFHNRLNAGEGVDVEFNDDQIFAMMLYKNTSMRQFELMRIGKSNMDRLYADYRNLVSRNISGLQEKNRDLESKKTQINQISDRSNTLGEKFDAALQLVAKVHGYTNGTPSFNINFNNQTITTEDMKNEAFWDSYIKVADKQKIKVSVRNGYYGNSLNLTFDKTDIAAISDISLDESSWEPNRLKDLSSQIDMHREQISFLRSADMADLIPCSEFTLAIKLPKTEENSIDNNEGKTSDNHSFNEIAQYRLGNGLAYELVKKGVLNRNYALYAQMFYGDRVSAAATNFIHHQIEPNQMDVEFSLNDRDVADVLRMNENHDLGERAFYNISILSYILDKYYVENQSQQPDVRLRTDKLIDALSHLGEDERKFLQAYYESGQNEATKAVLIPPLLQKNTNVLEFFISEIKLNESDRLRWTNLTLENLDAKSELKEPRRYNISDKSCSFLRENLTELLVLKQEDIHTKIAVAISTVLQKADAVATDLNVFANKFAQQFVVRNMYEINRANMMIITGSAGVSLDCLLSVQPKSVYKNVLSHLPEYLSVLDSGDHTIEKPAVMSEVLNEVAAQETFDISLAARLISRSADDCKITVLAAIKNDDICDELVKRSKIVLTYTNVILYISMSDGINQNLAKMLNAEKVIVDIPKDEESVADRKELAMDIINSKPDLLDVPLKIQLIEGMELETLLDVNEEMSVQDGDLPAELIKHKIIADDENTFIRLKSASWETREKAIAISEQFKTFMNQELIPPTDLDSFLQSKLLSSDLKCEILNNFTLYSANADKEGLEAIAKFAIQQKRKLSFEEFHILANAQISSSLVIKLICLNLNTEDALSLEQIQTILSQLPGDYNRLLSSENDQAKIPKTTENRKLLQYLKNNGSTVASFDEMDTAFVVSKQQ</sequence>
<evidence type="ECO:0000313" key="5">
    <source>
        <dbReference type="EMBL" id="OZG65843.1"/>
    </source>
</evidence>
<proteinExistence type="predicted"/>
<feature type="transmembrane region" description="Helical" evidence="3">
    <location>
        <begin position="346"/>
        <end position="366"/>
    </location>
</feature>
<dbReference type="OrthoDB" id="1701659at2"/>
<keyword evidence="1" id="KW-0175">Coiled coil</keyword>
<name>A0A261G3S7_9BIFI</name>
<dbReference type="Proteomes" id="UP000216451">
    <property type="component" value="Unassembled WGS sequence"/>
</dbReference>
<evidence type="ECO:0000256" key="3">
    <source>
        <dbReference type="SAM" id="Phobius"/>
    </source>
</evidence>
<dbReference type="EMBL" id="MWXA01000007">
    <property type="protein sequence ID" value="OZG65843.1"/>
    <property type="molecule type" value="Genomic_DNA"/>
</dbReference>
<organism evidence="5 6">
    <name type="scientific">Bifidobacterium aquikefiri</name>
    <dbReference type="NCBI Taxonomy" id="1653207"/>
    <lineage>
        <taxon>Bacteria</taxon>
        <taxon>Bacillati</taxon>
        <taxon>Actinomycetota</taxon>
        <taxon>Actinomycetes</taxon>
        <taxon>Bifidobacteriales</taxon>
        <taxon>Bifidobacteriaceae</taxon>
        <taxon>Bifidobacterium</taxon>
    </lineage>
</organism>
<dbReference type="GeneID" id="98296247"/>
<feature type="transmembrane region" description="Helical" evidence="3">
    <location>
        <begin position="191"/>
        <end position="216"/>
    </location>
</feature>
<dbReference type="InterPro" id="IPR027417">
    <property type="entry name" value="P-loop_NTPase"/>
</dbReference>
<feature type="domain" description="YobI-like P-loop NTPase" evidence="4">
    <location>
        <begin position="52"/>
        <end position="448"/>
    </location>
</feature>
<dbReference type="RefSeq" id="WP_094694529.1">
    <property type="nucleotide sequence ID" value="NZ_JBDNJZ010000002.1"/>
</dbReference>
<dbReference type="Pfam" id="PF20693">
    <property type="entry name" value="YobI-ATPase"/>
    <property type="match status" value="1"/>
</dbReference>
<evidence type="ECO:0000256" key="1">
    <source>
        <dbReference type="SAM" id="Coils"/>
    </source>
</evidence>
<feature type="coiled-coil region" evidence="1">
    <location>
        <begin position="456"/>
        <end position="486"/>
    </location>
</feature>
<reference evidence="5 6" key="1">
    <citation type="journal article" date="2017" name="BMC Genomics">
        <title>Comparative genomic and phylogenomic analyses of the Bifidobacteriaceae family.</title>
        <authorList>
            <person name="Lugli G.A."/>
            <person name="Milani C."/>
            <person name="Turroni F."/>
            <person name="Duranti S."/>
            <person name="Mancabelli L."/>
            <person name="Mangifesta M."/>
            <person name="Ferrario C."/>
            <person name="Modesto M."/>
            <person name="Mattarelli P."/>
            <person name="Jiri K."/>
            <person name="van Sinderen D."/>
            <person name="Ventura M."/>
        </authorList>
    </citation>
    <scope>NUCLEOTIDE SEQUENCE [LARGE SCALE GENOMIC DNA]</scope>
    <source>
        <strain evidence="5 6">LMG 28769</strain>
    </source>
</reference>